<gene>
    <name evidence="2" type="ORF">GCM10010964_43720</name>
</gene>
<dbReference type="EMBL" id="BMKS01000025">
    <property type="protein sequence ID" value="GGG51787.1"/>
    <property type="molecule type" value="Genomic_DNA"/>
</dbReference>
<protein>
    <submittedName>
        <fullName evidence="2">Uncharacterized protein</fullName>
    </submittedName>
</protein>
<name>A0A8J3EF78_9PROT</name>
<dbReference type="Proteomes" id="UP000597507">
    <property type="component" value="Unassembled WGS sequence"/>
</dbReference>
<comment type="caution">
    <text evidence="2">The sequence shown here is derived from an EMBL/GenBank/DDBJ whole genome shotgun (WGS) entry which is preliminary data.</text>
</comment>
<feature type="compositionally biased region" description="Basic and acidic residues" evidence="1">
    <location>
        <begin position="71"/>
        <end position="89"/>
    </location>
</feature>
<dbReference type="Pfam" id="PF23987">
    <property type="entry name" value="Phage_holin_10"/>
    <property type="match status" value="1"/>
</dbReference>
<evidence type="ECO:0000256" key="1">
    <source>
        <dbReference type="SAM" id="MobiDB-lite"/>
    </source>
</evidence>
<evidence type="ECO:0000313" key="3">
    <source>
        <dbReference type="Proteomes" id="UP000597507"/>
    </source>
</evidence>
<proteinExistence type="predicted"/>
<accession>A0A8J3EF78</accession>
<reference evidence="2 3" key="1">
    <citation type="journal article" date="2014" name="Int. J. Syst. Evol. Microbiol.">
        <title>Complete genome sequence of Corynebacterium casei LMG S-19264T (=DSM 44701T), isolated from a smear-ripened cheese.</title>
        <authorList>
            <consortium name="US DOE Joint Genome Institute (JGI-PGF)"/>
            <person name="Walter F."/>
            <person name="Albersmeier A."/>
            <person name="Kalinowski J."/>
            <person name="Ruckert C."/>
        </authorList>
    </citation>
    <scope>NUCLEOTIDE SEQUENCE [LARGE SCALE GENOMIC DNA]</scope>
    <source>
        <strain evidence="2 3">CGMCC 1.16330</strain>
    </source>
</reference>
<dbReference type="AlphaFoldDB" id="A0A8J3EF78"/>
<feature type="region of interest" description="Disordered" evidence="1">
    <location>
        <begin position="66"/>
        <end position="89"/>
    </location>
</feature>
<evidence type="ECO:0000313" key="2">
    <source>
        <dbReference type="EMBL" id="GGG51787.1"/>
    </source>
</evidence>
<keyword evidence="3" id="KW-1185">Reference proteome</keyword>
<dbReference type="RefSeq" id="WP_188904195.1">
    <property type="nucleotide sequence ID" value="NZ_BMKS01000025.1"/>
</dbReference>
<organism evidence="2 3">
    <name type="scientific">Caldovatus sediminis</name>
    <dbReference type="NCBI Taxonomy" id="2041189"/>
    <lineage>
        <taxon>Bacteria</taxon>
        <taxon>Pseudomonadati</taxon>
        <taxon>Pseudomonadota</taxon>
        <taxon>Alphaproteobacteria</taxon>
        <taxon>Acetobacterales</taxon>
        <taxon>Roseomonadaceae</taxon>
        <taxon>Caldovatus</taxon>
    </lineage>
</organism>
<dbReference type="InterPro" id="IPR058159">
    <property type="entry name" value="Phage_holin_10"/>
</dbReference>
<sequence>MKAALLSLLRHALTYGAGWLAAKGWLDTGTAHEAASALVVLFAAIWSAVERRAAVAEAAQTRATEAGNAAVERDRAAGGAEQRLRDGTF</sequence>